<evidence type="ECO:0000313" key="6">
    <source>
        <dbReference type="EMBL" id="SVE45640.1"/>
    </source>
</evidence>
<dbReference type="InterPro" id="IPR007691">
    <property type="entry name" value="LpxD"/>
</dbReference>
<proteinExistence type="predicted"/>
<dbReference type="GO" id="GO:0016410">
    <property type="term" value="F:N-acyltransferase activity"/>
    <property type="evidence" value="ECO:0007669"/>
    <property type="project" value="InterPro"/>
</dbReference>
<evidence type="ECO:0000256" key="4">
    <source>
        <dbReference type="ARBA" id="ARBA00023098"/>
    </source>
</evidence>
<dbReference type="GO" id="GO:0009245">
    <property type="term" value="P:lipid A biosynthetic process"/>
    <property type="evidence" value="ECO:0007669"/>
    <property type="project" value="UniProtKB-KW"/>
</dbReference>
<evidence type="ECO:0000256" key="3">
    <source>
        <dbReference type="ARBA" id="ARBA00022679"/>
    </source>
</evidence>
<sequence length="111" mass="11687">GSTNISDDVKMDNLVHIAHNVFVGSGTVIAANSAIAGSTKVGKNCTIAGCCGIVDNIEITDSVNITAMTLVTKSIKKSGTYSSGTPLMENKEWRKSAVAFKKLKDLINDLK</sequence>
<accession>A0A383DN03</accession>
<keyword evidence="5" id="KW-0012">Acyltransferase</keyword>
<evidence type="ECO:0000256" key="5">
    <source>
        <dbReference type="ARBA" id="ARBA00023315"/>
    </source>
</evidence>
<dbReference type="Gene3D" id="2.160.10.10">
    <property type="entry name" value="Hexapeptide repeat proteins"/>
    <property type="match status" value="1"/>
</dbReference>
<dbReference type="AlphaFoldDB" id="A0A383DN03"/>
<dbReference type="GO" id="GO:0016020">
    <property type="term" value="C:membrane"/>
    <property type="evidence" value="ECO:0007669"/>
    <property type="project" value="GOC"/>
</dbReference>
<keyword evidence="2" id="KW-0441">Lipid A biosynthesis</keyword>
<evidence type="ECO:0000256" key="1">
    <source>
        <dbReference type="ARBA" id="ARBA00022516"/>
    </source>
</evidence>
<gene>
    <name evidence="6" type="ORF">METZ01_LOCUS498494</name>
</gene>
<reference evidence="6" key="1">
    <citation type="submission" date="2018-05" db="EMBL/GenBank/DDBJ databases">
        <authorList>
            <person name="Lanie J.A."/>
            <person name="Ng W.-L."/>
            <person name="Kazmierczak K.M."/>
            <person name="Andrzejewski T.M."/>
            <person name="Davidsen T.M."/>
            <person name="Wayne K.J."/>
            <person name="Tettelin H."/>
            <person name="Glass J.I."/>
            <person name="Rusch D."/>
            <person name="Podicherti R."/>
            <person name="Tsui H.-C.T."/>
            <person name="Winkler M.E."/>
        </authorList>
    </citation>
    <scope>NUCLEOTIDE SEQUENCE</scope>
</reference>
<evidence type="ECO:0000256" key="2">
    <source>
        <dbReference type="ARBA" id="ARBA00022556"/>
    </source>
</evidence>
<feature type="non-terminal residue" evidence="6">
    <location>
        <position position="1"/>
    </location>
</feature>
<dbReference type="PANTHER" id="PTHR43378">
    <property type="entry name" value="UDP-3-O-ACYLGLUCOSAMINE N-ACYLTRANSFERASE"/>
    <property type="match status" value="1"/>
</dbReference>
<keyword evidence="1" id="KW-0444">Lipid biosynthesis</keyword>
<name>A0A383DN03_9ZZZZ</name>
<keyword evidence="4" id="KW-0443">Lipid metabolism</keyword>
<dbReference type="SUPFAM" id="SSF51161">
    <property type="entry name" value="Trimeric LpxA-like enzymes"/>
    <property type="match status" value="1"/>
</dbReference>
<evidence type="ECO:0008006" key="7">
    <source>
        <dbReference type="Google" id="ProtNLM"/>
    </source>
</evidence>
<dbReference type="PANTHER" id="PTHR43378:SF2">
    <property type="entry name" value="UDP-3-O-ACYLGLUCOSAMINE N-ACYLTRANSFERASE 1, MITOCHONDRIAL-RELATED"/>
    <property type="match status" value="1"/>
</dbReference>
<keyword evidence="3" id="KW-0808">Transferase</keyword>
<dbReference type="EMBL" id="UINC01218565">
    <property type="protein sequence ID" value="SVE45640.1"/>
    <property type="molecule type" value="Genomic_DNA"/>
</dbReference>
<dbReference type="InterPro" id="IPR011004">
    <property type="entry name" value="Trimer_LpxA-like_sf"/>
</dbReference>
<protein>
    <recommendedName>
        <fullName evidence="7">UDP-3-O-[3-hydroxymyristoyl] glucosamine N-acyltransferase non-repeat region domain-containing protein</fullName>
    </recommendedName>
</protein>
<organism evidence="6">
    <name type="scientific">marine metagenome</name>
    <dbReference type="NCBI Taxonomy" id="408172"/>
    <lineage>
        <taxon>unclassified sequences</taxon>
        <taxon>metagenomes</taxon>
        <taxon>ecological metagenomes</taxon>
    </lineage>
</organism>